<evidence type="ECO:0000313" key="1">
    <source>
        <dbReference type="EMBL" id="PSW06518.1"/>
    </source>
</evidence>
<keyword evidence="2" id="KW-1185">Reference proteome</keyword>
<protein>
    <submittedName>
        <fullName evidence="1">Uncharacterized protein</fullName>
    </submittedName>
</protein>
<organism evidence="1 2">
    <name type="scientific">Photobacterium lipolyticum</name>
    <dbReference type="NCBI Taxonomy" id="266810"/>
    <lineage>
        <taxon>Bacteria</taxon>
        <taxon>Pseudomonadati</taxon>
        <taxon>Pseudomonadota</taxon>
        <taxon>Gammaproteobacteria</taxon>
        <taxon>Vibrionales</taxon>
        <taxon>Vibrionaceae</taxon>
        <taxon>Photobacterium</taxon>
    </lineage>
</organism>
<comment type="caution">
    <text evidence="1">The sequence shown here is derived from an EMBL/GenBank/DDBJ whole genome shotgun (WGS) entry which is preliminary data.</text>
</comment>
<dbReference type="EMBL" id="PYMC01000002">
    <property type="protein sequence ID" value="PSW06518.1"/>
    <property type="molecule type" value="Genomic_DNA"/>
</dbReference>
<accession>A0A2T3N2F2</accession>
<sequence length="160" mass="16796">MKKAVALFALLALVGCDEDDVKDILQGKTTVFAVSDVTVNGSGSVPVGNYKVSEITPELQSLIPEGFPDGTEADLDNAGIGTDGTSCGQIVVADELCFEKDNPNSCVPSDVTKLGLAVYKIDLSDIKTAANLDFYPTLAAELGGLFVQIEYEDINCSALN</sequence>
<reference evidence="1 2" key="1">
    <citation type="submission" date="2018-03" db="EMBL/GenBank/DDBJ databases">
        <title>Whole genome sequencing of Histamine producing bacteria.</title>
        <authorList>
            <person name="Butler K."/>
        </authorList>
    </citation>
    <scope>NUCLEOTIDE SEQUENCE [LARGE SCALE GENOMIC DNA]</scope>
    <source>
        <strain evidence="1 2">DSM 16190</strain>
    </source>
</reference>
<dbReference type="RefSeq" id="WP_107281882.1">
    <property type="nucleotide sequence ID" value="NZ_PYMC01000002.1"/>
</dbReference>
<proteinExistence type="predicted"/>
<dbReference type="OrthoDB" id="5814438at2"/>
<dbReference type="Proteomes" id="UP000240904">
    <property type="component" value="Unassembled WGS sequence"/>
</dbReference>
<name>A0A2T3N2F2_9GAMM</name>
<dbReference type="AlphaFoldDB" id="A0A2T3N2F2"/>
<dbReference type="PROSITE" id="PS51257">
    <property type="entry name" value="PROKAR_LIPOPROTEIN"/>
    <property type="match status" value="1"/>
</dbReference>
<evidence type="ECO:0000313" key="2">
    <source>
        <dbReference type="Proteomes" id="UP000240904"/>
    </source>
</evidence>
<gene>
    <name evidence="1" type="ORF">C9I89_03000</name>
</gene>